<gene>
    <name evidence="2" type="ORF">COU96_02835</name>
</gene>
<accession>A0A2M8L4Z1</accession>
<dbReference type="SUPFAM" id="SSF53448">
    <property type="entry name" value="Nucleotide-diphospho-sugar transferases"/>
    <property type="match status" value="1"/>
</dbReference>
<organism evidence="2 3">
    <name type="scientific">Candidatus Shapirobacteria bacterium CG10_big_fil_rev_8_21_14_0_10_38_14</name>
    <dbReference type="NCBI Taxonomy" id="1974483"/>
    <lineage>
        <taxon>Bacteria</taxon>
        <taxon>Candidatus Shapironibacteriota</taxon>
    </lineage>
</organism>
<dbReference type="Gene3D" id="3.90.550.10">
    <property type="entry name" value="Spore Coat Polysaccharide Biosynthesis Protein SpsA, Chain A"/>
    <property type="match status" value="1"/>
</dbReference>
<dbReference type="GO" id="GO:0016758">
    <property type="term" value="F:hexosyltransferase activity"/>
    <property type="evidence" value="ECO:0007669"/>
    <property type="project" value="UniProtKB-ARBA"/>
</dbReference>
<sequence>MSKWPFVSVIVVNFNGKEFIGECLDSVLKSDYPNFEIVLIDNASTDSSYQYLK</sequence>
<feature type="domain" description="Glycosyltransferase 2-like" evidence="1">
    <location>
        <begin position="8"/>
        <end position="53"/>
    </location>
</feature>
<dbReference type="InterPro" id="IPR001173">
    <property type="entry name" value="Glyco_trans_2-like"/>
</dbReference>
<dbReference type="Pfam" id="PF00535">
    <property type="entry name" value="Glycos_transf_2"/>
    <property type="match status" value="1"/>
</dbReference>
<keyword evidence="2" id="KW-0808">Transferase</keyword>
<dbReference type="AlphaFoldDB" id="A0A2M8L4Z1"/>
<evidence type="ECO:0000313" key="3">
    <source>
        <dbReference type="Proteomes" id="UP000229500"/>
    </source>
</evidence>
<dbReference type="PANTHER" id="PTHR22916:SF3">
    <property type="entry name" value="UDP-GLCNAC:BETAGAL BETA-1,3-N-ACETYLGLUCOSAMINYLTRANSFERASE-LIKE PROTEIN 1"/>
    <property type="match status" value="1"/>
</dbReference>
<evidence type="ECO:0000313" key="2">
    <source>
        <dbReference type="EMBL" id="PJE68819.1"/>
    </source>
</evidence>
<evidence type="ECO:0000259" key="1">
    <source>
        <dbReference type="Pfam" id="PF00535"/>
    </source>
</evidence>
<proteinExistence type="predicted"/>
<feature type="non-terminal residue" evidence="2">
    <location>
        <position position="53"/>
    </location>
</feature>
<name>A0A2M8L4Z1_9BACT</name>
<dbReference type="EMBL" id="PFEL01000105">
    <property type="protein sequence ID" value="PJE68819.1"/>
    <property type="molecule type" value="Genomic_DNA"/>
</dbReference>
<comment type="caution">
    <text evidence="2">The sequence shown here is derived from an EMBL/GenBank/DDBJ whole genome shotgun (WGS) entry which is preliminary data.</text>
</comment>
<protein>
    <submittedName>
        <fullName evidence="2">Glycosyltransferase family 2 protein</fullName>
    </submittedName>
</protein>
<dbReference type="Proteomes" id="UP000229500">
    <property type="component" value="Unassembled WGS sequence"/>
</dbReference>
<reference evidence="3" key="1">
    <citation type="submission" date="2017-09" db="EMBL/GenBank/DDBJ databases">
        <title>Depth-based differentiation of microbial function through sediment-hosted aquifers and enrichment of novel symbionts in the deep terrestrial subsurface.</title>
        <authorList>
            <person name="Probst A.J."/>
            <person name="Ladd B."/>
            <person name="Jarett J.K."/>
            <person name="Geller-Mcgrath D.E."/>
            <person name="Sieber C.M.K."/>
            <person name="Emerson J.B."/>
            <person name="Anantharaman K."/>
            <person name="Thomas B.C."/>
            <person name="Malmstrom R."/>
            <person name="Stieglmeier M."/>
            <person name="Klingl A."/>
            <person name="Woyke T."/>
            <person name="Ryan C.M."/>
            <person name="Banfield J.F."/>
        </authorList>
    </citation>
    <scope>NUCLEOTIDE SEQUENCE [LARGE SCALE GENOMIC DNA]</scope>
</reference>
<dbReference type="InterPro" id="IPR029044">
    <property type="entry name" value="Nucleotide-diphossugar_trans"/>
</dbReference>
<dbReference type="PANTHER" id="PTHR22916">
    <property type="entry name" value="GLYCOSYLTRANSFERASE"/>
    <property type="match status" value="1"/>
</dbReference>